<feature type="transmembrane region" description="Helical" evidence="6">
    <location>
        <begin position="36"/>
        <end position="62"/>
    </location>
</feature>
<dbReference type="Pfam" id="PF07690">
    <property type="entry name" value="MFS_1"/>
    <property type="match status" value="1"/>
</dbReference>
<dbReference type="PANTHER" id="PTHR23504">
    <property type="entry name" value="MAJOR FACILITATOR SUPERFAMILY DOMAIN-CONTAINING PROTEIN 10"/>
    <property type="match status" value="1"/>
</dbReference>
<accession>A0A2I0AFL6</accession>
<feature type="transmembrane region" description="Helical" evidence="6">
    <location>
        <begin position="277"/>
        <end position="296"/>
    </location>
</feature>
<keyword evidence="5 6" id="KW-0472">Membrane</keyword>
<feature type="transmembrane region" description="Helical" evidence="6">
    <location>
        <begin position="355"/>
        <end position="373"/>
    </location>
</feature>
<feature type="transmembrane region" description="Helical" evidence="6">
    <location>
        <begin position="108"/>
        <end position="132"/>
    </location>
</feature>
<feature type="transmembrane region" description="Helical" evidence="6">
    <location>
        <begin position="74"/>
        <end position="96"/>
    </location>
</feature>
<dbReference type="PRINTS" id="PR01035">
    <property type="entry name" value="TCRTETA"/>
</dbReference>
<keyword evidence="4 6" id="KW-1133">Transmembrane helix</keyword>
<dbReference type="InterPro" id="IPR020846">
    <property type="entry name" value="MFS_dom"/>
</dbReference>
<feature type="transmembrane region" description="Helical" evidence="6">
    <location>
        <begin position="209"/>
        <end position="231"/>
    </location>
</feature>
<evidence type="ECO:0000256" key="2">
    <source>
        <dbReference type="ARBA" id="ARBA00022448"/>
    </source>
</evidence>
<dbReference type="InterPro" id="IPR001958">
    <property type="entry name" value="Tet-R_TetA/multi-R_MdtG-like"/>
</dbReference>
<organism evidence="8 9">
    <name type="scientific">Apostasia shenzhenica</name>
    <dbReference type="NCBI Taxonomy" id="1088818"/>
    <lineage>
        <taxon>Eukaryota</taxon>
        <taxon>Viridiplantae</taxon>
        <taxon>Streptophyta</taxon>
        <taxon>Embryophyta</taxon>
        <taxon>Tracheophyta</taxon>
        <taxon>Spermatophyta</taxon>
        <taxon>Magnoliopsida</taxon>
        <taxon>Liliopsida</taxon>
        <taxon>Asparagales</taxon>
        <taxon>Orchidaceae</taxon>
        <taxon>Apostasioideae</taxon>
        <taxon>Apostasia</taxon>
    </lineage>
</organism>
<dbReference type="OrthoDB" id="10262656at2759"/>
<comment type="subcellular location">
    <subcellularLocation>
        <location evidence="1">Membrane</location>
        <topology evidence="1">Multi-pass membrane protein</topology>
    </subcellularLocation>
</comment>
<feature type="domain" description="Major facilitator superfamily (MFS) profile" evidence="7">
    <location>
        <begin position="36"/>
        <end position="482"/>
    </location>
</feature>
<dbReference type="PROSITE" id="PS50850">
    <property type="entry name" value="MFS"/>
    <property type="match status" value="1"/>
</dbReference>
<protein>
    <submittedName>
        <fullName evidence="8">Protein zinc induced facilitator-like 1</fullName>
    </submittedName>
</protein>
<feature type="transmembrane region" description="Helical" evidence="6">
    <location>
        <begin position="458"/>
        <end position="476"/>
    </location>
</feature>
<dbReference type="AlphaFoldDB" id="A0A2I0AFL6"/>
<dbReference type="PANTHER" id="PTHR23504:SF15">
    <property type="entry name" value="MAJOR FACILITATOR SUPERFAMILY (MFS) PROFILE DOMAIN-CONTAINING PROTEIN"/>
    <property type="match status" value="1"/>
</dbReference>
<feature type="transmembrane region" description="Helical" evidence="6">
    <location>
        <begin position="385"/>
        <end position="407"/>
    </location>
</feature>
<keyword evidence="9" id="KW-1185">Reference proteome</keyword>
<dbReference type="GO" id="GO:0022857">
    <property type="term" value="F:transmembrane transporter activity"/>
    <property type="evidence" value="ECO:0007669"/>
    <property type="project" value="InterPro"/>
</dbReference>
<dbReference type="EMBL" id="KZ451982">
    <property type="protein sequence ID" value="PKA54350.1"/>
    <property type="molecule type" value="Genomic_DNA"/>
</dbReference>
<feature type="transmembrane region" description="Helical" evidence="6">
    <location>
        <begin position="428"/>
        <end position="446"/>
    </location>
</feature>
<evidence type="ECO:0000313" key="8">
    <source>
        <dbReference type="EMBL" id="PKA54350.1"/>
    </source>
</evidence>
<proteinExistence type="predicted"/>
<dbReference type="Proteomes" id="UP000236161">
    <property type="component" value="Unassembled WGS sequence"/>
</dbReference>
<evidence type="ECO:0000313" key="9">
    <source>
        <dbReference type="Proteomes" id="UP000236161"/>
    </source>
</evidence>
<evidence type="ECO:0000256" key="5">
    <source>
        <dbReference type="ARBA" id="ARBA00023136"/>
    </source>
</evidence>
<evidence type="ECO:0000256" key="4">
    <source>
        <dbReference type="ARBA" id="ARBA00022989"/>
    </source>
</evidence>
<keyword evidence="2" id="KW-0813">Transport</keyword>
<dbReference type="InterPro" id="IPR036259">
    <property type="entry name" value="MFS_trans_sf"/>
</dbReference>
<reference evidence="8 9" key="1">
    <citation type="journal article" date="2017" name="Nature">
        <title>The Apostasia genome and the evolution of orchids.</title>
        <authorList>
            <person name="Zhang G.Q."/>
            <person name="Liu K.W."/>
            <person name="Li Z."/>
            <person name="Lohaus R."/>
            <person name="Hsiao Y.Y."/>
            <person name="Niu S.C."/>
            <person name="Wang J.Y."/>
            <person name="Lin Y.C."/>
            <person name="Xu Q."/>
            <person name="Chen L.J."/>
            <person name="Yoshida K."/>
            <person name="Fujiwara S."/>
            <person name="Wang Z.W."/>
            <person name="Zhang Y.Q."/>
            <person name="Mitsuda N."/>
            <person name="Wang M."/>
            <person name="Liu G.H."/>
            <person name="Pecoraro L."/>
            <person name="Huang H.X."/>
            <person name="Xiao X.J."/>
            <person name="Lin M."/>
            <person name="Wu X.Y."/>
            <person name="Wu W.L."/>
            <person name="Chen Y.Y."/>
            <person name="Chang S.B."/>
            <person name="Sakamoto S."/>
            <person name="Ohme-Takagi M."/>
            <person name="Yagi M."/>
            <person name="Zeng S.J."/>
            <person name="Shen C.Y."/>
            <person name="Yeh C.M."/>
            <person name="Luo Y.B."/>
            <person name="Tsai W.C."/>
            <person name="Van de Peer Y."/>
            <person name="Liu Z.J."/>
        </authorList>
    </citation>
    <scope>NUCLEOTIDE SEQUENCE [LARGE SCALE GENOMIC DNA]</scope>
    <source>
        <strain evidence="9">cv. Shenzhen</strain>
        <tissue evidence="8">Stem</tissue>
    </source>
</reference>
<name>A0A2I0AFL6_9ASPA</name>
<evidence type="ECO:0000256" key="3">
    <source>
        <dbReference type="ARBA" id="ARBA00022692"/>
    </source>
</evidence>
<gene>
    <name evidence="8" type="primary">ZIFL1</name>
    <name evidence="8" type="ORF">AXF42_Ash000183</name>
</gene>
<evidence type="ECO:0000259" key="7">
    <source>
        <dbReference type="PROSITE" id="PS50850"/>
    </source>
</evidence>
<dbReference type="SUPFAM" id="SSF103473">
    <property type="entry name" value="MFS general substrate transporter"/>
    <property type="match status" value="1"/>
</dbReference>
<feature type="transmembrane region" description="Helical" evidence="6">
    <location>
        <begin position="324"/>
        <end position="343"/>
    </location>
</feature>
<evidence type="ECO:0000256" key="6">
    <source>
        <dbReference type="SAM" id="Phobius"/>
    </source>
</evidence>
<keyword evidence="3 6" id="KW-0812">Transmembrane</keyword>
<dbReference type="Gene3D" id="1.20.1250.20">
    <property type="entry name" value="MFS general substrate transporter like domains"/>
    <property type="match status" value="1"/>
</dbReference>
<sequence>MAEINEPLLKPVYYENCPGCKVDQWNEENHRIPYMVFIHVWFVTLCAALPISVLFPFLYFMIRDLHVAKRVEDIGYYAGFVGSSFMLGRALTSVFWGIISDRYGRKPVIVIGIVAVIVFNTLFGLSTSYWIAIVTRFLLGSLNGLLGPIKAYCVEVCRPEYQAVGISIVSTSWGMGLVVGPSIGGLLAQPAEKFPNIFSSNSFFRRFPYFLPCLSISLFAAIVLLTCPWLPETLHMHGEKKPGSTATKDLEGSFHGSDIMANEENIDKSVPSSKGNLFMNWPLMSSIIVYCVFSLHDMAYTEIFPLWAESGRAYGGLDFSSQDVGQVLAISGFSLLLFQLFVYPPLQKLFGHVTVSRVAGGLAIIITAAYPFLSKLYGFELTMILNVASVLKNVLSLAIITGLFILQNNAVTQNQRGAANGISMTGQSIFKAIAPAAGGAIFSWAQKRRDSYFLPGDHMVFFILNLVEFVGLLMTFKPFLAY</sequence>
<dbReference type="GO" id="GO:0016020">
    <property type="term" value="C:membrane"/>
    <property type="evidence" value="ECO:0007669"/>
    <property type="project" value="UniProtKB-SubCell"/>
</dbReference>
<evidence type="ECO:0000256" key="1">
    <source>
        <dbReference type="ARBA" id="ARBA00004141"/>
    </source>
</evidence>
<dbReference type="CDD" id="cd17330">
    <property type="entry name" value="MFS_SLC46_TetA_like"/>
    <property type="match status" value="1"/>
</dbReference>
<dbReference type="InterPro" id="IPR011701">
    <property type="entry name" value="MFS"/>
</dbReference>